<dbReference type="SUPFAM" id="SSF88946">
    <property type="entry name" value="Sigma2 domain of RNA polymerase sigma factors"/>
    <property type="match status" value="1"/>
</dbReference>
<accession>A0AAW9SAH7</accession>
<evidence type="ECO:0000256" key="4">
    <source>
        <dbReference type="ARBA" id="ARBA00023163"/>
    </source>
</evidence>
<keyword evidence="3" id="KW-0731">Sigma factor</keyword>
<reference evidence="7 8" key="1">
    <citation type="submission" date="2024-04" db="EMBL/GenBank/DDBJ databases">
        <title>Novel genus in family Flammeovirgaceae.</title>
        <authorList>
            <person name="Nguyen T.H."/>
            <person name="Vuong T.Q."/>
            <person name="Le H."/>
            <person name="Kim S.-G."/>
        </authorList>
    </citation>
    <scope>NUCLEOTIDE SEQUENCE [LARGE SCALE GENOMIC DNA]</scope>
    <source>
        <strain evidence="7 8">JCM 23209</strain>
    </source>
</reference>
<protein>
    <submittedName>
        <fullName evidence="7">Sigma-70 family RNA polymerase sigma factor</fullName>
    </submittedName>
</protein>
<proteinExistence type="inferred from homology"/>
<evidence type="ECO:0000313" key="8">
    <source>
        <dbReference type="Proteomes" id="UP001403385"/>
    </source>
</evidence>
<comment type="similarity">
    <text evidence="1">Belongs to the sigma-70 factor family. ECF subfamily.</text>
</comment>
<dbReference type="RefSeq" id="WP_346822274.1">
    <property type="nucleotide sequence ID" value="NZ_JBDKWZ010000009.1"/>
</dbReference>
<keyword evidence="8" id="KW-1185">Reference proteome</keyword>
<dbReference type="Proteomes" id="UP001403385">
    <property type="component" value="Unassembled WGS sequence"/>
</dbReference>
<dbReference type="SUPFAM" id="SSF88659">
    <property type="entry name" value="Sigma3 and sigma4 domains of RNA polymerase sigma factors"/>
    <property type="match status" value="1"/>
</dbReference>
<dbReference type="InterPro" id="IPR039425">
    <property type="entry name" value="RNA_pol_sigma-70-like"/>
</dbReference>
<evidence type="ECO:0000256" key="2">
    <source>
        <dbReference type="ARBA" id="ARBA00023015"/>
    </source>
</evidence>
<dbReference type="InterPro" id="IPR013249">
    <property type="entry name" value="RNA_pol_sigma70_r4_t2"/>
</dbReference>
<dbReference type="GO" id="GO:0016987">
    <property type="term" value="F:sigma factor activity"/>
    <property type="evidence" value="ECO:0007669"/>
    <property type="project" value="UniProtKB-KW"/>
</dbReference>
<evidence type="ECO:0000259" key="6">
    <source>
        <dbReference type="Pfam" id="PF08281"/>
    </source>
</evidence>
<evidence type="ECO:0000256" key="3">
    <source>
        <dbReference type="ARBA" id="ARBA00023082"/>
    </source>
</evidence>
<dbReference type="AlphaFoldDB" id="A0AAW9SAH7"/>
<dbReference type="GO" id="GO:0006352">
    <property type="term" value="P:DNA-templated transcription initiation"/>
    <property type="evidence" value="ECO:0007669"/>
    <property type="project" value="InterPro"/>
</dbReference>
<dbReference type="GO" id="GO:0003677">
    <property type="term" value="F:DNA binding"/>
    <property type="evidence" value="ECO:0007669"/>
    <property type="project" value="InterPro"/>
</dbReference>
<sequence>MKLKIQKSTTETDLIKKCRKQNASAQAALYEKYSPVMYAVCLRYIKEPGEAEEVMINGFMKAFDKLGQFKFEGSFEGWLRRIMVNESLMYLRKNKHMYLEVDIEQADYAPNYQQLSDHLEAEDLMKMVGQLPMGYRTVFNLYAIEGYSHKEIAEQLGISENTSKSQLSRARALLQKFLRKSEMSIHRTSINHGR</sequence>
<feature type="domain" description="RNA polymerase sigma-70 region 2" evidence="5">
    <location>
        <begin position="29"/>
        <end position="95"/>
    </location>
</feature>
<dbReference type="PANTHER" id="PTHR43133:SF46">
    <property type="entry name" value="RNA POLYMERASE SIGMA-70 FACTOR ECF SUBFAMILY"/>
    <property type="match status" value="1"/>
</dbReference>
<gene>
    <name evidence="7" type="ORF">AAG747_16345</name>
</gene>
<dbReference type="InterPro" id="IPR007627">
    <property type="entry name" value="RNA_pol_sigma70_r2"/>
</dbReference>
<organism evidence="7 8">
    <name type="scientific">Rapidithrix thailandica</name>
    <dbReference type="NCBI Taxonomy" id="413964"/>
    <lineage>
        <taxon>Bacteria</taxon>
        <taxon>Pseudomonadati</taxon>
        <taxon>Bacteroidota</taxon>
        <taxon>Cytophagia</taxon>
        <taxon>Cytophagales</taxon>
        <taxon>Flammeovirgaceae</taxon>
        <taxon>Rapidithrix</taxon>
    </lineage>
</organism>
<dbReference type="Gene3D" id="1.10.10.10">
    <property type="entry name" value="Winged helix-like DNA-binding domain superfamily/Winged helix DNA-binding domain"/>
    <property type="match status" value="1"/>
</dbReference>
<name>A0AAW9SAH7_9BACT</name>
<dbReference type="InterPro" id="IPR036388">
    <property type="entry name" value="WH-like_DNA-bd_sf"/>
</dbReference>
<dbReference type="Gene3D" id="1.10.1740.10">
    <property type="match status" value="1"/>
</dbReference>
<keyword evidence="2" id="KW-0805">Transcription regulation</keyword>
<evidence type="ECO:0000259" key="5">
    <source>
        <dbReference type="Pfam" id="PF04542"/>
    </source>
</evidence>
<dbReference type="InterPro" id="IPR014284">
    <property type="entry name" value="RNA_pol_sigma-70_dom"/>
</dbReference>
<dbReference type="PANTHER" id="PTHR43133">
    <property type="entry name" value="RNA POLYMERASE ECF-TYPE SIGMA FACTO"/>
    <property type="match status" value="1"/>
</dbReference>
<dbReference type="Pfam" id="PF08281">
    <property type="entry name" value="Sigma70_r4_2"/>
    <property type="match status" value="1"/>
</dbReference>
<dbReference type="NCBIfam" id="TIGR02937">
    <property type="entry name" value="sigma70-ECF"/>
    <property type="match status" value="1"/>
</dbReference>
<feature type="domain" description="RNA polymerase sigma factor 70 region 4 type 2" evidence="6">
    <location>
        <begin position="122"/>
        <end position="174"/>
    </location>
</feature>
<dbReference type="CDD" id="cd06171">
    <property type="entry name" value="Sigma70_r4"/>
    <property type="match status" value="1"/>
</dbReference>
<comment type="caution">
    <text evidence="7">The sequence shown here is derived from an EMBL/GenBank/DDBJ whole genome shotgun (WGS) entry which is preliminary data.</text>
</comment>
<evidence type="ECO:0000313" key="7">
    <source>
        <dbReference type="EMBL" id="MEN7549495.1"/>
    </source>
</evidence>
<dbReference type="InterPro" id="IPR013325">
    <property type="entry name" value="RNA_pol_sigma_r2"/>
</dbReference>
<dbReference type="EMBL" id="JBDKWZ010000009">
    <property type="protein sequence ID" value="MEN7549495.1"/>
    <property type="molecule type" value="Genomic_DNA"/>
</dbReference>
<keyword evidence="4" id="KW-0804">Transcription</keyword>
<dbReference type="InterPro" id="IPR013324">
    <property type="entry name" value="RNA_pol_sigma_r3/r4-like"/>
</dbReference>
<evidence type="ECO:0000256" key="1">
    <source>
        <dbReference type="ARBA" id="ARBA00010641"/>
    </source>
</evidence>
<dbReference type="Pfam" id="PF04542">
    <property type="entry name" value="Sigma70_r2"/>
    <property type="match status" value="1"/>
</dbReference>